<dbReference type="Proteomes" id="UP001315278">
    <property type="component" value="Unassembled WGS sequence"/>
</dbReference>
<protein>
    <submittedName>
        <fullName evidence="2">Uncharacterized protein</fullName>
    </submittedName>
</protein>
<feature type="region of interest" description="Disordered" evidence="1">
    <location>
        <begin position="39"/>
        <end position="58"/>
    </location>
</feature>
<sequence>MPSYSETMTSVAALMRDGPTKATLLRLVDVHNKIESEGAKIAGDGDRSPSGKTKASRDLVGKNASELLKARKFVEGATKRHAEKRASIELPAIDKTDAAGAALRGEMRNHLRGMSSLAERKAFLATASLPYLLAALEAPDELTGINVEVREAARSKAIDASFPGKLAELEKERADIQLLDNATKAFADTARNLAGLPNERALNEFVSANVPDHSRIDVEVERMTSAA</sequence>
<evidence type="ECO:0000313" key="3">
    <source>
        <dbReference type="Proteomes" id="UP001315278"/>
    </source>
</evidence>
<comment type="caution">
    <text evidence="2">The sequence shown here is derived from an EMBL/GenBank/DDBJ whole genome shotgun (WGS) entry which is preliminary data.</text>
</comment>
<dbReference type="RefSeq" id="WP_212492675.1">
    <property type="nucleotide sequence ID" value="NZ_JAFCJH010000010.1"/>
</dbReference>
<name>A0ABS5FH62_9BRAD</name>
<reference evidence="3" key="1">
    <citation type="journal article" date="2021" name="ISME J.">
        <title>Evolutionary origin and ecological implication of a unique nif island in free-living Bradyrhizobium lineages.</title>
        <authorList>
            <person name="Tao J."/>
        </authorList>
    </citation>
    <scope>NUCLEOTIDE SEQUENCE [LARGE SCALE GENOMIC DNA]</scope>
    <source>
        <strain evidence="3">SZCCT0434</strain>
    </source>
</reference>
<accession>A0ABS5FH62</accession>
<gene>
    <name evidence="2" type="ORF">JQ615_11970</name>
</gene>
<keyword evidence="3" id="KW-1185">Reference proteome</keyword>
<evidence type="ECO:0000313" key="2">
    <source>
        <dbReference type="EMBL" id="MBR0796106.1"/>
    </source>
</evidence>
<proteinExistence type="predicted"/>
<dbReference type="EMBL" id="JAFCJH010000010">
    <property type="protein sequence ID" value="MBR0796106.1"/>
    <property type="molecule type" value="Genomic_DNA"/>
</dbReference>
<evidence type="ECO:0000256" key="1">
    <source>
        <dbReference type="SAM" id="MobiDB-lite"/>
    </source>
</evidence>
<organism evidence="2 3">
    <name type="scientific">Bradyrhizobium jicamae</name>
    <dbReference type="NCBI Taxonomy" id="280332"/>
    <lineage>
        <taxon>Bacteria</taxon>
        <taxon>Pseudomonadati</taxon>
        <taxon>Pseudomonadota</taxon>
        <taxon>Alphaproteobacteria</taxon>
        <taxon>Hyphomicrobiales</taxon>
        <taxon>Nitrobacteraceae</taxon>
        <taxon>Bradyrhizobium</taxon>
    </lineage>
</organism>